<feature type="non-terminal residue" evidence="8">
    <location>
        <position position="1"/>
    </location>
</feature>
<dbReference type="Pfam" id="PF01130">
    <property type="entry name" value="CD36"/>
    <property type="match status" value="1"/>
</dbReference>
<comment type="subcellular location">
    <subcellularLocation>
        <location evidence="1">Cell membrane</location>
    </subcellularLocation>
</comment>
<accession>A0A8K0K261</accession>
<dbReference type="PANTHER" id="PTHR11923:SF93">
    <property type="entry name" value="GH07959P-RELATED"/>
    <property type="match status" value="1"/>
</dbReference>
<evidence type="ECO:0000256" key="6">
    <source>
        <dbReference type="ARBA" id="ARBA00023136"/>
    </source>
</evidence>
<dbReference type="OrthoDB" id="514335at2759"/>
<evidence type="ECO:0000256" key="1">
    <source>
        <dbReference type="ARBA" id="ARBA00004236"/>
    </source>
</evidence>
<dbReference type="EMBL" id="KZ308260">
    <property type="protein sequence ID" value="KAG8225960.1"/>
    <property type="molecule type" value="Genomic_DNA"/>
</dbReference>
<evidence type="ECO:0000256" key="7">
    <source>
        <dbReference type="ARBA" id="ARBA00023180"/>
    </source>
</evidence>
<evidence type="ECO:0000313" key="9">
    <source>
        <dbReference type="Proteomes" id="UP000792457"/>
    </source>
</evidence>
<dbReference type="PANTHER" id="PTHR11923">
    <property type="entry name" value="SCAVENGER RECEPTOR CLASS B TYPE-1 SR-B1"/>
    <property type="match status" value="1"/>
</dbReference>
<proteinExistence type="inferred from homology"/>
<comment type="similarity">
    <text evidence="2">Belongs to the CD36 family.</text>
</comment>
<evidence type="ECO:0000313" key="8">
    <source>
        <dbReference type="EMBL" id="KAG8225960.1"/>
    </source>
</evidence>
<dbReference type="GO" id="GO:0005737">
    <property type="term" value="C:cytoplasm"/>
    <property type="evidence" value="ECO:0007669"/>
    <property type="project" value="TreeGrafter"/>
</dbReference>
<dbReference type="PRINTS" id="PR01609">
    <property type="entry name" value="CD36FAMILY"/>
</dbReference>
<comment type="caution">
    <text evidence="8">The sequence shown here is derived from an EMBL/GenBank/DDBJ whole genome shotgun (WGS) entry which is preliminary data.</text>
</comment>
<name>A0A8K0K261_LADFU</name>
<evidence type="ECO:0000256" key="3">
    <source>
        <dbReference type="ARBA" id="ARBA00022475"/>
    </source>
</evidence>
<evidence type="ECO:0000256" key="5">
    <source>
        <dbReference type="ARBA" id="ARBA00022989"/>
    </source>
</evidence>
<reference evidence="8" key="2">
    <citation type="submission" date="2017-10" db="EMBL/GenBank/DDBJ databases">
        <title>Ladona fulva Genome sequencing and assembly.</title>
        <authorList>
            <person name="Murali S."/>
            <person name="Richards S."/>
            <person name="Bandaranaike D."/>
            <person name="Bellair M."/>
            <person name="Blankenburg K."/>
            <person name="Chao H."/>
            <person name="Dinh H."/>
            <person name="Doddapaneni H."/>
            <person name="Dugan-Rocha S."/>
            <person name="Elkadiri S."/>
            <person name="Gnanaolivu R."/>
            <person name="Hernandez B."/>
            <person name="Skinner E."/>
            <person name="Javaid M."/>
            <person name="Lee S."/>
            <person name="Li M."/>
            <person name="Ming W."/>
            <person name="Munidasa M."/>
            <person name="Muniz J."/>
            <person name="Nguyen L."/>
            <person name="Hughes D."/>
            <person name="Osuji N."/>
            <person name="Pu L.-L."/>
            <person name="Puazo M."/>
            <person name="Qu C."/>
            <person name="Quiroz J."/>
            <person name="Raj R."/>
            <person name="Weissenberger G."/>
            <person name="Xin Y."/>
            <person name="Zou X."/>
            <person name="Han Y."/>
            <person name="Worley K."/>
            <person name="Muzny D."/>
            <person name="Gibbs R."/>
        </authorList>
    </citation>
    <scope>NUCLEOTIDE SEQUENCE</scope>
    <source>
        <strain evidence="8">Sampled in the wild</strain>
    </source>
</reference>
<keyword evidence="3" id="KW-1003">Cell membrane</keyword>
<evidence type="ECO:0000256" key="4">
    <source>
        <dbReference type="ARBA" id="ARBA00022692"/>
    </source>
</evidence>
<reference evidence="8" key="1">
    <citation type="submission" date="2013-04" db="EMBL/GenBank/DDBJ databases">
        <authorList>
            <person name="Qu J."/>
            <person name="Murali S.C."/>
            <person name="Bandaranaike D."/>
            <person name="Bellair M."/>
            <person name="Blankenburg K."/>
            <person name="Chao H."/>
            <person name="Dinh H."/>
            <person name="Doddapaneni H."/>
            <person name="Downs B."/>
            <person name="Dugan-Rocha S."/>
            <person name="Elkadiri S."/>
            <person name="Gnanaolivu R.D."/>
            <person name="Hernandez B."/>
            <person name="Javaid M."/>
            <person name="Jayaseelan J.C."/>
            <person name="Lee S."/>
            <person name="Li M."/>
            <person name="Ming W."/>
            <person name="Munidasa M."/>
            <person name="Muniz J."/>
            <person name="Nguyen L."/>
            <person name="Ongeri F."/>
            <person name="Osuji N."/>
            <person name="Pu L.-L."/>
            <person name="Puazo M."/>
            <person name="Qu C."/>
            <person name="Quiroz J."/>
            <person name="Raj R."/>
            <person name="Weissenberger G."/>
            <person name="Xin Y."/>
            <person name="Zou X."/>
            <person name="Han Y."/>
            <person name="Richards S."/>
            <person name="Worley K."/>
            <person name="Muzny D."/>
            <person name="Gibbs R."/>
        </authorList>
    </citation>
    <scope>NUCLEOTIDE SEQUENCE</scope>
    <source>
        <strain evidence="8">Sampled in the wild</strain>
    </source>
</reference>
<dbReference type="GO" id="GO:0005044">
    <property type="term" value="F:scavenger receptor activity"/>
    <property type="evidence" value="ECO:0007669"/>
    <property type="project" value="TreeGrafter"/>
</dbReference>
<sequence>MFTLAVIFQTAAFVTRHWGFFVQTSLSYFLGRLEKVAVTKKVRELLFDGYEDPLITLADTLPALANVHIPFDRFGWFYTRNGSDSYDGIFNMDTGGDDITKLGRLREWNYESRTDYFDGPCGEINGSAGELWPPHRKKDHISMFSSDLCRSIDLPYASETEVWGIKGYRYEGGIGLMDNGTHDKANECFCGGECMPVGVTNASSCRYGSPAFVSYPHFLNADPIYSSKIEGMNPDPDKHKFYITVEP</sequence>
<keyword evidence="4" id="KW-0812">Transmembrane</keyword>
<organism evidence="8 9">
    <name type="scientific">Ladona fulva</name>
    <name type="common">Scarce chaser dragonfly</name>
    <name type="synonym">Libellula fulva</name>
    <dbReference type="NCBI Taxonomy" id="123851"/>
    <lineage>
        <taxon>Eukaryota</taxon>
        <taxon>Metazoa</taxon>
        <taxon>Ecdysozoa</taxon>
        <taxon>Arthropoda</taxon>
        <taxon>Hexapoda</taxon>
        <taxon>Insecta</taxon>
        <taxon>Pterygota</taxon>
        <taxon>Palaeoptera</taxon>
        <taxon>Odonata</taxon>
        <taxon>Epiprocta</taxon>
        <taxon>Anisoptera</taxon>
        <taxon>Libelluloidea</taxon>
        <taxon>Libellulidae</taxon>
        <taxon>Ladona</taxon>
    </lineage>
</organism>
<dbReference type="AlphaFoldDB" id="A0A8K0K261"/>
<evidence type="ECO:0000256" key="2">
    <source>
        <dbReference type="ARBA" id="ARBA00010532"/>
    </source>
</evidence>
<keyword evidence="7" id="KW-0325">Glycoprotein</keyword>
<dbReference type="GO" id="GO:0005886">
    <property type="term" value="C:plasma membrane"/>
    <property type="evidence" value="ECO:0007669"/>
    <property type="project" value="UniProtKB-SubCell"/>
</dbReference>
<gene>
    <name evidence="8" type="ORF">J437_LFUL006189</name>
</gene>
<keyword evidence="6" id="KW-0472">Membrane</keyword>
<keyword evidence="5" id="KW-1133">Transmembrane helix</keyword>
<protein>
    <submittedName>
        <fullName evidence="8">Uncharacterized protein</fullName>
    </submittedName>
</protein>
<keyword evidence="9" id="KW-1185">Reference proteome</keyword>
<dbReference type="InterPro" id="IPR002159">
    <property type="entry name" value="CD36_fam"/>
</dbReference>
<dbReference type="Proteomes" id="UP000792457">
    <property type="component" value="Unassembled WGS sequence"/>
</dbReference>